<name>A0ACC2E3B5_DIPCM</name>
<evidence type="ECO:0000313" key="2">
    <source>
        <dbReference type="Proteomes" id="UP001162992"/>
    </source>
</evidence>
<gene>
    <name evidence="1" type="ORF">O6H91_03G011400</name>
</gene>
<accession>A0ACC2E3B5</accession>
<reference evidence="2" key="1">
    <citation type="journal article" date="2024" name="Proc. Natl. Acad. Sci. U.S.A.">
        <title>Extraordinary preservation of gene collinearity over three hundred million years revealed in homosporous lycophytes.</title>
        <authorList>
            <person name="Li C."/>
            <person name="Wickell D."/>
            <person name="Kuo L.Y."/>
            <person name="Chen X."/>
            <person name="Nie B."/>
            <person name="Liao X."/>
            <person name="Peng D."/>
            <person name="Ji J."/>
            <person name="Jenkins J."/>
            <person name="Williams M."/>
            <person name="Shu S."/>
            <person name="Plott C."/>
            <person name="Barry K."/>
            <person name="Rajasekar S."/>
            <person name="Grimwood J."/>
            <person name="Han X."/>
            <person name="Sun S."/>
            <person name="Hou Z."/>
            <person name="He W."/>
            <person name="Dai G."/>
            <person name="Sun C."/>
            <person name="Schmutz J."/>
            <person name="Leebens-Mack J.H."/>
            <person name="Li F.W."/>
            <person name="Wang L."/>
        </authorList>
    </citation>
    <scope>NUCLEOTIDE SEQUENCE [LARGE SCALE GENOMIC DNA]</scope>
    <source>
        <strain evidence="2">cv. PW_Plant_1</strain>
    </source>
</reference>
<proteinExistence type="predicted"/>
<dbReference type="EMBL" id="CM055094">
    <property type="protein sequence ID" value="KAJ7561043.1"/>
    <property type="molecule type" value="Genomic_DNA"/>
</dbReference>
<dbReference type="Proteomes" id="UP001162992">
    <property type="component" value="Chromosome 3"/>
</dbReference>
<protein>
    <submittedName>
        <fullName evidence="1">Uncharacterized protein</fullName>
    </submittedName>
</protein>
<organism evidence="1 2">
    <name type="scientific">Diphasiastrum complanatum</name>
    <name type="common">Issler's clubmoss</name>
    <name type="synonym">Lycopodium complanatum</name>
    <dbReference type="NCBI Taxonomy" id="34168"/>
    <lineage>
        <taxon>Eukaryota</taxon>
        <taxon>Viridiplantae</taxon>
        <taxon>Streptophyta</taxon>
        <taxon>Embryophyta</taxon>
        <taxon>Tracheophyta</taxon>
        <taxon>Lycopodiopsida</taxon>
        <taxon>Lycopodiales</taxon>
        <taxon>Lycopodiaceae</taxon>
        <taxon>Lycopodioideae</taxon>
        <taxon>Diphasiastrum</taxon>
    </lineage>
</organism>
<comment type="caution">
    <text evidence="1">The sequence shown here is derived from an EMBL/GenBank/DDBJ whole genome shotgun (WGS) entry which is preliminary data.</text>
</comment>
<keyword evidence="2" id="KW-1185">Reference proteome</keyword>
<evidence type="ECO:0000313" key="1">
    <source>
        <dbReference type="EMBL" id="KAJ7561043.1"/>
    </source>
</evidence>
<sequence>MATSLQQPLQLCMFDMTRGQQDGQELDKILFFYPLECPLPLQLSVIGLSEGLITFSRIFSSDAPCEVMEAERHSHIFYQCEPEIWMIMVVEKSKEAESSIRPRALQMVLKEVHGLFTMFYGSVRALLQNYPSEDVARSCLYAFFPDYISSEFMNGKKLKLPSVKESLTERGTVQSLSFDRHALLEAQSLVNLLKSWLGGGTIRHVLILYHNHLVSSSLPAGDTARLFVYALLRMTPSVIARSSAHSSSRLFSFKGYGSPAKTNAESMQNNNDESLNTPASSRDTSPVGQRGKPQVPRPLLQDAWSRDPDGFLSTDAWGAGARGGSAVIPSIWLQQSEERMQMVAYQHKALTLLMLLPTNASVGGVEGLSLLRQQLLEKAVQKIEKLELTLTREWGGTNSSHVPGYRYLYCDLNNKMSRSSPPAKVSTLSKDSLIALNSVRTEVDLEISRAERNDNGAGRDLEFCVRAHNNSWVAVRARDGHELYLVLERASDTLLLASEAVEKFNKRYCDGRFASD</sequence>